<accession>A0A917Z9M2</accession>
<reference evidence="1" key="1">
    <citation type="journal article" date="2014" name="Int. J. Syst. Evol. Microbiol.">
        <title>Complete genome sequence of Corynebacterium casei LMG S-19264T (=DSM 44701T), isolated from a smear-ripened cheese.</title>
        <authorList>
            <consortium name="US DOE Joint Genome Institute (JGI-PGF)"/>
            <person name="Walter F."/>
            <person name="Albersmeier A."/>
            <person name="Kalinowski J."/>
            <person name="Ruckert C."/>
        </authorList>
    </citation>
    <scope>NUCLEOTIDE SEQUENCE</scope>
    <source>
        <strain evidence="1">CGMCC 4.7368</strain>
    </source>
</reference>
<protein>
    <submittedName>
        <fullName evidence="1">Uncharacterized protein</fullName>
    </submittedName>
</protein>
<dbReference type="InterPro" id="IPR036890">
    <property type="entry name" value="HATPase_C_sf"/>
</dbReference>
<sequence length="122" mass="13316">MEQAGNQFHVVRSPSFCLDFQADEDLEPLRKDVSVGVGGQLARIEVTDDGADTVPRPRLSDDLDSRGRGLRLVARLSTAWGVRALGGRQLTVWSEFPMVMHAAHLCEATSNALTREIEGRAG</sequence>
<proteinExistence type="predicted"/>
<keyword evidence="2" id="KW-1185">Reference proteome</keyword>
<reference evidence="1" key="2">
    <citation type="submission" date="2020-09" db="EMBL/GenBank/DDBJ databases">
        <authorList>
            <person name="Sun Q."/>
            <person name="Zhou Y."/>
        </authorList>
    </citation>
    <scope>NUCLEOTIDE SEQUENCE</scope>
    <source>
        <strain evidence="1">CGMCC 4.7368</strain>
    </source>
</reference>
<dbReference type="EMBL" id="BMNH01000024">
    <property type="protein sequence ID" value="GGO78236.1"/>
    <property type="molecule type" value="Genomic_DNA"/>
</dbReference>
<gene>
    <name evidence="1" type="ORF">GCM10012289_59770</name>
</gene>
<name>A0A917Z9M2_9ACTN</name>
<dbReference type="Proteomes" id="UP000646523">
    <property type="component" value="Unassembled WGS sequence"/>
</dbReference>
<comment type="caution">
    <text evidence="1">The sequence shown here is derived from an EMBL/GenBank/DDBJ whole genome shotgun (WGS) entry which is preliminary data.</text>
</comment>
<dbReference type="AlphaFoldDB" id="A0A917Z9M2"/>
<organism evidence="1 2">
    <name type="scientific">Nonomuraea cavernae</name>
    <dbReference type="NCBI Taxonomy" id="2045107"/>
    <lineage>
        <taxon>Bacteria</taxon>
        <taxon>Bacillati</taxon>
        <taxon>Actinomycetota</taxon>
        <taxon>Actinomycetes</taxon>
        <taxon>Streptosporangiales</taxon>
        <taxon>Streptosporangiaceae</taxon>
        <taxon>Nonomuraea</taxon>
    </lineage>
</organism>
<dbReference type="Gene3D" id="3.30.565.10">
    <property type="entry name" value="Histidine kinase-like ATPase, C-terminal domain"/>
    <property type="match status" value="1"/>
</dbReference>
<dbReference type="CDD" id="cd16936">
    <property type="entry name" value="HATPase_RsbW-like"/>
    <property type="match status" value="1"/>
</dbReference>
<evidence type="ECO:0000313" key="2">
    <source>
        <dbReference type="Proteomes" id="UP000646523"/>
    </source>
</evidence>
<evidence type="ECO:0000313" key="1">
    <source>
        <dbReference type="EMBL" id="GGO78236.1"/>
    </source>
</evidence>